<reference evidence="1 2" key="1">
    <citation type="journal article" date="2023" name="Nucleic Acids Res.">
        <title>The hologenome of Daphnia magna reveals possible DNA methylation and microbiome-mediated evolution of the host genome.</title>
        <authorList>
            <person name="Chaturvedi A."/>
            <person name="Li X."/>
            <person name="Dhandapani V."/>
            <person name="Marshall H."/>
            <person name="Kissane S."/>
            <person name="Cuenca-Cambronero M."/>
            <person name="Asole G."/>
            <person name="Calvet F."/>
            <person name="Ruiz-Romero M."/>
            <person name="Marangio P."/>
            <person name="Guigo R."/>
            <person name="Rago D."/>
            <person name="Mirbahai L."/>
            <person name="Eastwood N."/>
            <person name="Colbourne J.K."/>
            <person name="Zhou J."/>
            <person name="Mallon E."/>
            <person name="Orsini L."/>
        </authorList>
    </citation>
    <scope>NUCLEOTIDE SEQUENCE [LARGE SCALE GENOMIC DNA]</scope>
    <source>
        <strain evidence="1">LRV0_1</strain>
    </source>
</reference>
<dbReference type="EMBL" id="JAOYFB010000002">
    <property type="protein sequence ID" value="KAK4007936.1"/>
    <property type="molecule type" value="Genomic_DNA"/>
</dbReference>
<accession>A0ABQ9Z4W3</accession>
<proteinExistence type="predicted"/>
<dbReference type="Proteomes" id="UP001234178">
    <property type="component" value="Unassembled WGS sequence"/>
</dbReference>
<sequence>MQRKTMPDCLHVEPTGLTATVAAHTQQDILDLALGPCRGKRCVTYPPDYRSITGSSIDKRIVKELTYEYERHLFTKSYTIKL</sequence>
<name>A0ABQ9Z4W3_9CRUS</name>
<evidence type="ECO:0000313" key="1">
    <source>
        <dbReference type="EMBL" id="KAK4007936.1"/>
    </source>
</evidence>
<protein>
    <submittedName>
        <fullName evidence="1">Uncharacterized protein</fullName>
    </submittedName>
</protein>
<comment type="caution">
    <text evidence="1">The sequence shown here is derived from an EMBL/GenBank/DDBJ whole genome shotgun (WGS) entry which is preliminary data.</text>
</comment>
<evidence type="ECO:0000313" key="2">
    <source>
        <dbReference type="Proteomes" id="UP001234178"/>
    </source>
</evidence>
<keyword evidence="2" id="KW-1185">Reference proteome</keyword>
<gene>
    <name evidence="1" type="ORF">OUZ56_013097</name>
</gene>
<organism evidence="1 2">
    <name type="scientific">Daphnia magna</name>
    <dbReference type="NCBI Taxonomy" id="35525"/>
    <lineage>
        <taxon>Eukaryota</taxon>
        <taxon>Metazoa</taxon>
        <taxon>Ecdysozoa</taxon>
        <taxon>Arthropoda</taxon>
        <taxon>Crustacea</taxon>
        <taxon>Branchiopoda</taxon>
        <taxon>Diplostraca</taxon>
        <taxon>Cladocera</taxon>
        <taxon>Anomopoda</taxon>
        <taxon>Daphniidae</taxon>
        <taxon>Daphnia</taxon>
    </lineage>
</organism>